<feature type="compositionally biased region" description="Polar residues" evidence="1">
    <location>
        <begin position="855"/>
        <end position="866"/>
    </location>
</feature>
<gene>
    <name evidence="3" type="primary">LOC112282173</name>
    <name evidence="2" type="ORF">PHYPA_008214</name>
</gene>
<feature type="region of interest" description="Disordered" evidence="1">
    <location>
        <begin position="739"/>
        <end position="799"/>
    </location>
</feature>
<reference evidence="2 4" key="2">
    <citation type="journal article" date="2018" name="Plant J.">
        <title>The Physcomitrella patens chromosome-scale assembly reveals moss genome structure and evolution.</title>
        <authorList>
            <person name="Lang D."/>
            <person name="Ullrich K.K."/>
            <person name="Murat F."/>
            <person name="Fuchs J."/>
            <person name="Jenkins J."/>
            <person name="Haas F.B."/>
            <person name="Piednoel M."/>
            <person name="Gundlach H."/>
            <person name="Van Bel M."/>
            <person name="Meyberg R."/>
            <person name="Vives C."/>
            <person name="Morata J."/>
            <person name="Symeonidi A."/>
            <person name="Hiss M."/>
            <person name="Muchero W."/>
            <person name="Kamisugi Y."/>
            <person name="Saleh O."/>
            <person name="Blanc G."/>
            <person name="Decker E.L."/>
            <person name="van Gessel N."/>
            <person name="Grimwood J."/>
            <person name="Hayes R.D."/>
            <person name="Graham S.W."/>
            <person name="Gunter L.E."/>
            <person name="McDaniel S.F."/>
            <person name="Hoernstein S.N.W."/>
            <person name="Larsson A."/>
            <person name="Li F.W."/>
            <person name="Perroud P.F."/>
            <person name="Phillips J."/>
            <person name="Ranjan P."/>
            <person name="Rokshar D.S."/>
            <person name="Rothfels C.J."/>
            <person name="Schneider L."/>
            <person name="Shu S."/>
            <person name="Stevenson D.W."/>
            <person name="Thummler F."/>
            <person name="Tillich M."/>
            <person name="Villarreal Aguilar J.C."/>
            <person name="Widiez T."/>
            <person name="Wong G.K."/>
            <person name="Wymore A."/>
            <person name="Zhang Y."/>
            <person name="Zimmer A.D."/>
            <person name="Quatrano R.S."/>
            <person name="Mayer K.F.X."/>
            <person name="Goodstein D."/>
            <person name="Casacuberta J.M."/>
            <person name="Vandepoele K."/>
            <person name="Reski R."/>
            <person name="Cuming A.C."/>
            <person name="Tuskan G.A."/>
            <person name="Maumus F."/>
            <person name="Salse J."/>
            <person name="Schmutz J."/>
            <person name="Rensing S.A."/>
        </authorList>
    </citation>
    <scope>NUCLEOTIDE SEQUENCE [LARGE SCALE GENOMIC DNA]</scope>
    <source>
        <strain evidence="3 4">cv. Gransden 2004</strain>
    </source>
</reference>
<evidence type="ECO:0000313" key="4">
    <source>
        <dbReference type="Proteomes" id="UP000006727"/>
    </source>
</evidence>
<evidence type="ECO:0000256" key="1">
    <source>
        <dbReference type="SAM" id="MobiDB-lite"/>
    </source>
</evidence>
<protein>
    <submittedName>
        <fullName evidence="2 3">Uncharacterized protein</fullName>
    </submittedName>
</protein>
<dbReference type="Gramene" id="Pp3c5_26920V3.1">
    <property type="protein sequence ID" value="PAC:32953720.CDS.1"/>
    <property type="gene ID" value="Pp3c5_26920"/>
</dbReference>
<evidence type="ECO:0000313" key="2">
    <source>
        <dbReference type="EMBL" id="PNR54537.1"/>
    </source>
</evidence>
<dbReference type="OrthoDB" id="2000211at2759"/>
<reference evidence="2 4" key="1">
    <citation type="journal article" date="2008" name="Science">
        <title>The Physcomitrella genome reveals evolutionary insights into the conquest of land by plants.</title>
        <authorList>
            <person name="Rensing S."/>
            <person name="Lang D."/>
            <person name="Zimmer A."/>
            <person name="Terry A."/>
            <person name="Salamov A."/>
            <person name="Shapiro H."/>
            <person name="Nishiyama T."/>
            <person name="Perroud P.-F."/>
            <person name="Lindquist E."/>
            <person name="Kamisugi Y."/>
            <person name="Tanahashi T."/>
            <person name="Sakakibara K."/>
            <person name="Fujita T."/>
            <person name="Oishi K."/>
            <person name="Shin-I T."/>
            <person name="Kuroki Y."/>
            <person name="Toyoda A."/>
            <person name="Suzuki Y."/>
            <person name="Hashimoto A."/>
            <person name="Yamaguchi K."/>
            <person name="Sugano A."/>
            <person name="Kohara Y."/>
            <person name="Fujiyama A."/>
            <person name="Anterola A."/>
            <person name="Aoki S."/>
            <person name="Ashton N."/>
            <person name="Barbazuk W.B."/>
            <person name="Barker E."/>
            <person name="Bennetzen J."/>
            <person name="Bezanilla M."/>
            <person name="Blankenship R."/>
            <person name="Cho S.H."/>
            <person name="Dutcher S."/>
            <person name="Estelle M."/>
            <person name="Fawcett J.A."/>
            <person name="Gundlach H."/>
            <person name="Hanada K."/>
            <person name="Heyl A."/>
            <person name="Hicks K.A."/>
            <person name="Hugh J."/>
            <person name="Lohr M."/>
            <person name="Mayer K."/>
            <person name="Melkozernov A."/>
            <person name="Murata T."/>
            <person name="Nelson D."/>
            <person name="Pils B."/>
            <person name="Prigge M."/>
            <person name="Reiss B."/>
            <person name="Renner T."/>
            <person name="Rombauts S."/>
            <person name="Rushton P."/>
            <person name="Sanderfoot A."/>
            <person name="Schween G."/>
            <person name="Shiu S.-H."/>
            <person name="Stueber K."/>
            <person name="Theodoulou F.L."/>
            <person name="Tu H."/>
            <person name="Van de Peer Y."/>
            <person name="Verrier P.J."/>
            <person name="Waters E."/>
            <person name="Wood A."/>
            <person name="Yang L."/>
            <person name="Cove D."/>
            <person name="Cuming A."/>
            <person name="Hasebe M."/>
            <person name="Lucas S."/>
            <person name="Mishler D.B."/>
            <person name="Reski R."/>
            <person name="Grigoriev I."/>
            <person name="Quatrano R.S."/>
            <person name="Boore J.L."/>
        </authorList>
    </citation>
    <scope>NUCLEOTIDE SEQUENCE [LARGE SCALE GENOMIC DNA]</scope>
    <source>
        <strain evidence="3 4">cv. Gransden 2004</strain>
    </source>
</reference>
<sequence length="999" mass="112220">MYFMGLVNSTFMAKKPTGHVELVALSEEMPVERYKDWAISNDHNICGYGCRDCRAGIEGLGPSASPRRRAIEEQPADLCMEPLFQLVRESDSSDSSEGDTSLVAHKLRMHILHETKAMPSSLEKAPVEVMDKGLENEKDLYQEGSSCTNKRSDMVQAEEPVSEMTTASNTTIISKIRSTPKLESIFADGRLSTRVQHHPLLLVREEHEENARARTKTRGITSASPAVRDVTVESPPKTDEALARVLQHPLQGTVEDSVKARKLIAKIQGKSAELSQQAGRKMVRNSKILPEPQPDERSRDKLQERRIAAIATTKNSNLVRDNAGSDEEEEPVSLNYPVMEKIEGRSSPLLPRLLQKRLQNLPKLAVTSEDTKPVLEERELRHSSPILTQLDVQDELSFRVWEQEPVPKRKTISISRDFQELDLDAGDEHAKPKDVKSTVLNNERGSVVKSRGSLSRKDVSVTVNSSETTEVFQPLEVSLPAFVNLNTFSQLNRKATPNVDVNTRHCKEELQHDYPSPSSFICGTSPKSLFSDDDSMFSRFQQFPNFDASEVALPVCKSPRSVLSQEPDEISHCMSDSSETLDNRPLHAAAATLSCNDEASDLESPMKCKNVDAVYKQRPFSKSAYAGKKTLCARSLDEENPDRARNGAALVDEDVADLSDLRYFHEAEQREPWLEKNGGVLDDTDLDFLLPTDFEELDATSPALDAVESINSEVMLNSPTKPKGQNTWMKFVDVQSRGLNDSPEATKHRHNRSSSFRRSSIEKQIPPRPPKRSVKFAPELVREPSTFKSSNRPKPKPALSLLKLEPATLKDDDEHIYPSVKSWEVEEKEEQSTPTSSSRSSRRWRRHRELPNVSGDLSANSPNSPQGEIEPEDSPSILISRRRWRRFRDEWKATSPGDSTKSGWSSSYEPRHLSRRHRIVQIMPCAGKLFSWPHRHAHLKTSRRGSLVDSDNESSTVGEESFGRSARRDAQQVRRILKGGQKHFPKVTVAEILQESFAS</sequence>
<keyword evidence="4" id="KW-1185">Reference proteome</keyword>
<accession>A0A2K1KL84</accession>
<dbReference type="Proteomes" id="UP000006727">
    <property type="component" value="Chromosome 5"/>
</dbReference>
<organism evidence="2">
    <name type="scientific">Physcomitrium patens</name>
    <name type="common">Spreading-leaved earth moss</name>
    <name type="synonym">Physcomitrella patens</name>
    <dbReference type="NCBI Taxonomy" id="3218"/>
    <lineage>
        <taxon>Eukaryota</taxon>
        <taxon>Viridiplantae</taxon>
        <taxon>Streptophyta</taxon>
        <taxon>Embryophyta</taxon>
        <taxon>Bryophyta</taxon>
        <taxon>Bryophytina</taxon>
        <taxon>Bryopsida</taxon>
        <taxon>Funariidae</taxon>
        <taxon>Funariales</taxon>
        <taxon>Funariaceae</taxon>
        <taxon>Physcomitrium</taxon>
    </lineage>
</organism>
<dbReference type="EnsemblPlants" id="Pp3c5_26920V3.2">
    <property type="protein sequence ID" value="PAC:32953721.CDS.1"/>
    <property type="gene ID" value="Pp3c5_26920"/>
</dbReference>
<proteinExistence type="predicted"/>
<feature type="region of interest" description="Disordered" evidence="1">
    <location>
        <begin position="822"/>
        <end position="875"/>
    </location>
</feature>
<feature type="region of interest" description="Disordered" evidence="1">
    <location>
        <begin position="269"/>
        <end position="301"/>
    </location>
</feature>
<feature type="region of interest" description="Disordered" evidence="1">
    <location>
        <begin position="208"/>
        <end position="235"/>
    </location>
</feature>
<dbReference type="AlphaFoldDB" id="A0A2K1KL84"/>
<dbReference type="GeneID" id="112282173"/>
<reference evidence="3" key="3">
    <citation type="submission" date="2020-12" db="UniProtKB">
        <authorList>
            <consortium name="EnsemblPlants"/>
        </authorList>
    </citation>
    <scope>IDENTIFICATION</scope>
</reference>
<feature type="region of interest" description="Disordered" evidence="1">
    <location>
        <begin position="943"/>
        <end position="969"/>
    </location>
</feature>
<dbReference type="RefSeq" id="XP_024375284.1">
    <property type="nucleotide sequence ID" value="XM_024519516.2"/>
</dbReference>
<evidence type="ECO:0000313" key="3">
    <source>
        <dbReference type="EnsemblPlants" id="PAC:32953720.CDS.1"/>
    </source>
</evidence>
<dbReference type="PaxDb" id="3218-PP1S154_123V6.1"/>
<dbReference type="RefSeq" id="XP_024375285.1">
    <property type="nucleotide sequence ID" value="XM_024519517.2"/>
</dbReference>
<dbReference type="Gramene" id="Pp3c5_26920V3.2">
    <property type="protein sequence ID" value="PAC:32953721.CDS.1"/>
    <property type="gene ID" value="Pp3c5_26920"/>
</dbReference>
<dbReference type="EMBL" id="ABEU02000005">
    <property type="protein sequence ID" value="PNR54537.1"/>
    <property type="molecule type" value="Genomic_DNA"/>
</dbReference>
<name>A0A2K1KL84_PHYPA</name>
<dbReference type="EnsemblPlants" id="Pp3c5_26920V3.1">
    <property type="protein sequence ID" value="PAC:32953720.CDS.1"/>
    <property type="gene ID" value="Pp3c5_26920"/>
</dbReference>